<feature type="transmembrane region" description="Helical" evidence="19">
    <location>
        <begin position="39"/>
        <end position="58"/>
    </location>
</feature>
<dbReference type="GO" id="GO:0030269">
    <property type="term" value="F:tetrahydromethanopterin S-methyltransferase activity"/>
    <property type="evidence" value="ECO:0007669"/>
    <property type="project" value="UniProtKB-UniRule"/>
</dbReference>
<name>A0A8E7EJN6_9EURY</name>
<feature type="transmembrane region" description="Helical" evidence="19">
    <location>
        <begin position="70"/>
        <end position="91"/>
    </location>
</feature>
<evidence type="ECO:0000313" key="21">
    <source>
        <dbReference type="Proteomes" id="UP000680656"/>
    </source>
</evidence>
<dbReference type="KEGG" id="mrtj:KHC33_15210"/>
<dbReference type="PIRSF" id="PIRSF006530">
    <property type="entry name" value="MtrC"/>
    <property type="match status" value="1"/>
</dbReference>
<dbReference type="GO" id="GO:0006730">
    <property type="term" value="P:one-carbon metabolic process"/>
    <property type="evidence" value="ECO:0007669"/>
    <property type="project" value="UniProtKB-UniRule"/>
</dbReference>
<feature type="transmembrane region" description="Helical" evidence="19">
    <location>
        <begin position="254"/>
        <end position="272"/>
    </location>
</feature>
<keyword evidence="21" id="KW-1185">Reference proteome</keyword>
<dbReference type="Proteomes" id="UP000680656">
    <property type="component" value="Chromosome"/>
</dbReference>
<dbReference type="EMBL" id="CP075546">
    <property type="protein sequence ID" value="QVV88650.1"/>
    <property type="molecule type" value="Genomic_DNA"/>
</dbReference>
<feature type="transmembrane region" description="Helical" evidence="19">
    <location>
        <begin position="191"/>
        <end position="209"/>
    </location>
</feature>
<evidence type="ECO:0000256" key="9">
    <source>
        <dbReference type="ARBA" id="ARBA00022603"/>
    </source>
</evidence>
<keyword evidence="7 19" id="KW-1003">Cell membrane</keyword>
<keyword evidence="11 19" id="KW-0812">Transmembrane</keyword>
<evidence type="ECO:0000256" key="11">
    <source>
        <dbReference type="ARBA" id="ARBA00022692"/>
    </source>
</evidence>
<evidence type="ECO:0000256" key="18">
    <source>
        <dbReference type="ARBA" id="ARBA00044970"/>
    </source>
</evidence>
<comment type="function">
    <text evidence="1 19">Part of a complex that catalyzes the formation of methyl-coenzyme M and tetrahydromethanopterin from coenzyme M and methyl-tetrahydromethanopterin. This is an energy-conserving, sodium-ion translocating step.</text>
</comment>
<keyword evidence="10 19" id="KW-0808">Transferase</keyword>
<evidence type="ECO:0000313" key="20">
    <source>
        <dbReference type="EMBL" id="QVV88650.1"/>
    </source>
</evidence>
<evidence type="ECO:0000256" key="6">
    <source>
        <dbReference type="ARBA" id="ARBA00015131"/>
    </source>
</evidence>
<evidence type="ECO:0000256" key="15">
    <source>
        <dbReference type="ARBA" id="ARBA00023136"/>
    </source>
</evidence>
<evidence type="ECO:0000256" key="14">
    <source>
        <dbReference type="ARBA" id="ARBA00022994"/>
    </source>
</evidence>
<feature type="transmembrane region" description="Helical" evidence="19">
    <location>
        <begin position="138"/>
        <end position="162"/>
    </location>
</feature>
<dbReference type="EC" id="7.2.1.4" evidence="18 19"/>
<comment type="pathway">
    <text evidence="3 19">One-carbon metabolism; methanogenesis from CO(2); methyl-coenzyme M from 5,10-methylene-5,6,7,8-tetrahydromethanopterin: step 2/2.</text>
</comment>
<dbReference type="GO" id="GO:0019386">
    <property type="term" value="P:methanogenesis, from carbon dioxide"/>
    <property type="evidence" value="ECO:0007669"/>
    <property type="project" value="UniProtKB-UniRule"/>
</dbReference>
<dbReference type="Pfam" id="PF04211">
    <property type="entry name" value="MtrC"/>
    <property type="match status" value="2"/>
</dbReference>
<evidence type="ECO:0000256" key="7">
    <source>
        <dbReference type="ARBA" id="ARBA00022475"/>
    </source>
</evidence>
<evidence type="ECO:0000256" key="13">
    <source>
        <dbReference type="ARBA" id="ARBA00022989"/>
    </source>
</evidence>
<evidence type="ECO:0000256" key="2">
    <source>
        <dbReference type="ARBA" id="ARBA00004651"/>
    </source>
</evidence>
<keyword evidence="13 19" id="KW-1133">Transmembrane helix</keyword>
<evidence type="ECO:0000256" key="8">
    <source>
        <dbReference type="ARBA" id="ARBA00022563"/>
    </source>
</evidence>
<evidence type="ECO:0000256" key="12">
    <source>
        <dbReference type="ARBA" id="ARBA00022967"/>
    </source>
</evidence>
<evidence type="ECO:0000256" key="1">
    <source>
        <dbReference type="ARBA" id="ARBA00002533"/>
    </source>
</evidence>
<evidence type="ECO:0000256" key="19">
    <source>
        <dbReference type="HAMAP-Rule" id="MF_01096"/>
    </source>
</evidence>
<dbReference type="NCBIfam" id="TIGR01148">
    <property type="entry name" value="mtrC"/>
    <property type="match status" value="1"/>
</dbReference>
<keyword evidence="8 19" id="KW-0554">One-carbon metabolism</keyword>
<feature type="transmembrane region" description="Helical" evidence="19">
    <location>
        <begin position="12"/>
        <end position="33"/>
    </location>
</feature>
<evidence type="ECO:0000256" key="17">
    <source>
        <dbReference type="ARBA" id="ARBA00044880"/>
    </source>
</evidence>
<dbReference type="HAMAP" id="MF_01096">
    <property type="entry name" value="MtrC"/>
    <property type="match status" value="1"/>
</dbReference>
<dbReference type="RefSeq" id="WP_214419459.1">
    <property type="nucleotide sequence ID" value="NZ_CP075546.1"/>
</dbReference>
<keyword evidence="9 19" id="KW-0489">Methyltransferase</keyword>
<feature type="transmembrane region" description="Helical" evidence="19">
    <location>
        <begin position="97"/>
        <end position="118"/>
    </location>
</feature>
<dbReference type="UniPathway" id="UPA00640">
    <property type="reaction ID" value="UER00698"/>
</dbReference>
<evidence type="ECO:0000256" key="10">
    <source>
        <dbReference type="ARBA" id="ARBA00022679"/>
    </source>
</evidence>
<evidence type="ECO:0000256" key="16">
    <source>
        <dbReference type="ARBA" id="ARBA00029817"/>
    </source>
</evidence>
<protein>
    <recommendedName>
        <fullName evidence="6 19">Tetrahydromethanopterin S-methyltransferase subunit C</fullName>
        <ecNumber evidence="18 19">7.2.1.4</ecNumber>
    </recommendedName>
    <alternativeName>
        <fullName evidence="16 19">N5-methyltetrahydromethanopterin--coenzyme M methyltransferase subunit C</fullName>
    </alternativeName>
</protein>
<organism evidence="20 21">
    <name type="scientific">Methanospirillum purgamenti</name>
    <dbReference type="NCBI Taxonomy" id="2834276"/>
    <lineage>
        <taxon>Archaea</taxon>
        <taxon>Methanobacteriati</taxon>
        <taxon>Methanobacteriota</taxon>
        <taxon>Stenosarchaea group</taxon>
        <taxon>Methanomicrobia</taxon>
        <taxon>Methanomicrobiales</taxon>
        <taxon>Methanospirillaceae</taxon>
        <taxon>Methanospirillum</taxon>
    </lineage>
</organism>
<dbReference type="AlphaFoldDB" id="A0A8E7EJN6"/>
<keyword evidence="12 19" id="KW-1278">Translocase</keyword>
<sequence length="299" mass="30985">MTAKMEASAGALSENTLMIYGIVVALVGTYLTYLNVVTGMAVFSFFGGIGAIAAIWWGSDAIKHLCSYGLGTGVPSAGMVAFGAGAIAMIAGTKFGMASPIVTLILAAIIGAVIGYIANNIINMNIPVMIFSLMKLSIVGALTMLGFAAMCTGTFMFNGLVIGGMTLSMEPAAEAAAGGAQTFMVTVLPEFAGSLIGGAALAVIFFLGAMALQHPFNACLGPNESQDRTLMLAIEVGFLSMIVVAVMSYAFLDILSATVGLLVSLIGWIYTYKQYIALSKRDAYAWLDSKPIIEVGGDQ</sequence>
<evidence type="ECO:0000256" key="4">
    <source>
        <dbReference type="ARBA" id="ARBA00007607"/>
    </source>
</evidence>
<comment type="catalytic activity">
    <reaction evidence="17 19">
        <text>5-methyl-5,6,7,8-tetrahydromethanopterin + coenzyme M + 2 Na(+)(in) = 5,6,7,8-tetrahydromethanopterin + methyl-coenzyme M + 2 Na(+)(out)</text>
        <dbReference type="Rhea" id="RHEA:53492"/>
        <dbReference type="ChEBI" id="CHEBI:29101"/>
        <dbReference type="ChEBI" id="CHEBI:58103"/>
        <dbReference type="ChEBI" id="CHEBI:58116"/>
        <dbReference type="ChEBI" id="CHEBI:58286"/>
        <dbReference type="ChEBI" id="CHEBI:58319"/>
        <dbReference type="EC" id="7.2.1.4"/>
    </reaction>
</comment>
<dbReference type="GeneID" id="65098560"/>
<accession>A0A8E7EJN6</accession>
<comment type="subunit">
    <text evidence="5 19">The complex is composed of 8 subunits; MtrA, MtrB, MtrC, MtrD, MtrE, MtrF, MtrG and MtrH.</text>
</comment>
<evidence type="ECO:0000256" key="5">
    <source>
        <dbReference type="ARBA" id="ARBA00011616"/>
    </source>
</evidence>
<proteinExistence type="inferred from homology"/>
<dbReference type="GO" id="GO:0005886">
    <property type="term" value="C:plasma membrane"/>
    <property type="evidence" value="ECO:0007669"/>
    <property type="project" value="UniProtKB-SubCell"/>
</dbReference>
<reference evidence="20 21" key="1">
    <citation type="submission" date="2021-05" db="EMBL/GenBank/DDBJ databases">
        <title>A novel Methanospirillum isolate from a pyrite-forming mixed culture.</title>
        <authorList>
            <person name="Bunk B."/>
            <person name="Sproer C."/>
            <person name="Spring S."/>
            <person name="Pester M."/>
        </authorList>
    </citation>
    <scope>NUCLEOTIDE SEQUENCE [LARGE SCALE GENOMIC DNA]</scope>
    <source>
        <strain evidence="20 21">J.3.6.1-F.2.7.3</strain>
    </source>
</reference>
<comment type="subcellular location">
    <subcellularLocation>
        <location evidence="2 19">Cell membrane</location>
        <topology evidence="2 19">Multi-pass membrane protein</topology>
    </subcellularLocation>
</comment>
<keyword evidence="14 19" id="KW-0484">Methanogenesis</keyword>
<comment type="similarity">
    <text evidence="4 19">Belongs to the MtrC family.</text>
</comment>
<gene>
    <name evidence="19 20" type="primary">mtrC</name>
    <name evidence="20" type="ORF">KHC33_15210</name>
</gene>
<dbReference type="InterPro" id="IPR005865">
    <property type="entry name" value="THM_MeTrfase_su_C"/>
</dbReference>
<evidence type="ECO:0000256" key="3">
    <source>
        <dbReference type="ARBA" id="ARBA00004839"/>
    </source>
</evidence>
<keyword evidence="15 19" id="KW-0472">Membrane</keyword>
<dbReference type="GO" id="GO:0032259">
    <property type="term" value="P:methylation"/>
    <property type="evidence" value="ECO:0007669"/>
    <property type="project" value="UniProtKB-KW"/>
</dbReference>
<feature type="transmembrane region" description="Helical" evidence="19">
    <location>
        <begin position="230"/>
        <end position="248"/>
    </location>
</feature>